<name>A0A077EF26_9FLAO</name>
<dbReference type="KEGG" id="eao:BD94_2292"/>
<organism evidence="2 3">
    <name type="scientific">Elizabethkingia anophelis NUHP1</name>
    <dbReference type="NCBI Taxonomy" id="1338011"/>
    <lineage>
        <taxon>Bacteria</taxon>
        <taxon>Pseudomonadati</taxon>
        <taxon>Bacteroidota</taxon>
        <taxon>Flavobacteriia</taxon>
        <taxon>Flavobacteriales</taxon>
        <taxon>Weeksellaceae</taxon>
        <taxon>Elizabethkingia</taxon>
    </lineage>
</organism>
<keyword evidence="1" id="KW-0472">Membrane</keyword>
<evidence type="ECO:0000313" key="2">
    <source>
        <dbReference type="EMBL" id="AIL46067.1"/>
    </source>
</evidence>
<feature type="transmembrane region" description="Helical" evidence="1">
    <location>
        <begin position="59"/>
        <end position="82"/>
    </location>
</feature>
<dbReference type="eggNOG" id="ENOG502ZZMB">
    <property type="taxonomic scope" value="Bacteria"/>
</dbReference>
<gene>
    <name evidence="2" type="ORF">BD94_2292</name>
</gene>
<dbReference type="Proteomes" id="UP000028933">
    <property type="component" value="Chromosome"/>
</dbReference>
<protein>
    <submittedName>
        <fullName evidence="2">Uncharacterized protein</fullName>
    </submittedName>
</protein>
<dbReference type="RefSeq" id="WP_021348681.1">
    <property type="nucleotide sequence ID" value="NZ_CP007547.1"/>
</dbReference>
<dbReference type="AlphaFoldDB" id="A0A077EF26"/>
<dbReference type="STRING" id="1338011.BD94_2292"/>
<accession>A0A077EF26</accession>
<keyword evidence="1" id="KW-1133">Transmembrane helix</keyword>
<evidence type="ECO:0000313" key="3">
    <source>
        <dbReference type="Proteomes" id="UP000028933"/>
    </source>
</evidence>
<proteinExistence type="predicted"/>
<feature type="transmembrane region" description="Helical" evidence="1">
    <location>
        <begin position="28"/>
        <end position="47"/>
    </location>
</feature>
<reference evidence="2" key="2">
    <citation type="journal article" date="2015" name="Genome Biol. Evol.">
        <title>Complete Genome Sequence and Transcriptomic Analysis of the Novel Pathogen Elizabethkingia anophelis in Response to Oxidative Stress.</title>
        <authorList>
            <person name="Li Y."/>
            <person name="Liu Y."/>
            <person name="Chew S.C."/>
            <person name="Tay M."/>
            <person name="Salido M.M."/>
            <person name="Teo J."/>
            <person name="Lauro F.M."/>
            <person name="Givskov M."/>
            <person name="Yang L."/>
        </authorList>
    </citation>
    <scope>NUCLEOTIDE SEQUENCE</scope>
    <source>
        <strain evidence="2">NUHP1</strain>
    </source>
</reference>
<sequence length="96" mass="11627">MKDSDKDFIAFWEQKRQKGRTKYALYDGLRWSLFTVVFVILFQYFILETTDPQNLWLSIAINIVVLLAAGFVLYYYLMWMLYERKYLKLKSSTNED</sequence>
<dbReference type="HOGENOM" id="CLU_2355297_0_0_10"/>
<evidence type="ECO:0000256" key="1">
    <source>
        <dbReference type="SAM" id="Phobius"/>
    </source>
</evidence>
<reference evidence="2" key="1">
    <citation type="journal article" date="2013" name="Lancet">
        <title>First case of E anophelis outbreak in an intensive-care unit.</title>
        <authorList>
            <person name="Teo J."/>
            <person name="Tan S.Y."/>
            <person name="Tay M."/>
            <person name="Ding Y."/>
            <person name="Kjelleberg S."/>
            <person name="Givskov M."/>
            <person name="Lin R.T."/>
            <person name="Yang L."/>
        </authorList>
    </citation>
    <scope>NUCLEOTIDE SEQUENCE [LARGE SCALE GENOMIC DNA]</scope>
    <source>
        <strain evidence="2">NUHP1</strain>
    </source>
</reference>
<dbReference type="EMBL" id="CP007547">
    <property type="protein sequence ID" value="AIL46067.1"/>
    <property type="molecule type" value="Genomic_DNA"/>
</dbReference>
<keyword evidence="1" id="KW-0812">Transmembrane</keyword>